<dbReference type="SUPFAM" id="SSF53146">
    <property type="entry name" value="Nitrogenase accessory factor-like"/>
    <property type="match status" value="1"/>
</dbReference>
<dbReference type="STRING" id="1307761.L21SP2_2302"/>
<dbReference type="InterPro" id="IPR033913">
    <property type="entry name" value="MTH1175_dom"/>
</dbReference>
<dbReference type="Pfam" id="PF02579">
    <property type="entry name" value="Nitro_FeMo-Co"/>
    <property type="match status" value="1"/>
</dbReference>
<dbReference type="PANTHER" id="PTHR42983:SF1">
    <property type="entry name" value="IRON-MOLYBDENUM PROTEIN"/>
    <property type="match status" value="1"/>
</dbReference>
<dbReference type="InterPro" id="IPR003731">
    <property type="entry name" value="Di-Nase_FeMo-co_biosynth"/>
</dbReference>
<dbReference type="CDD" id="cd00851">
    <property type="entry name" value="MTH1175"/>
    <property type="match status" value="1"/>
</dbReference>
<accession>V5WJD3</accession>
<feature type="domain" description="Dinitrogenase iron-molybdenum cofactor biosynthesis" evidence="1">
    <location>
        <begin position="14"/>
        <end position="103"/>
    </location>
</feature>
<evidence type="ECO:0000259" key="1">
    <source>
        <dbReference type="Pfam" id="PF02579"/>
    </source>
</evidence>
<sequence>MILGFCLSSENPDAPLDTRFGRAAYFTFIDSDTSRTLSIMENPGKHAAGSAGMAAVQIFADHRADVIIGPRLGPKAEDAARALGLTVYSQGDSRNVSDALQRFHSGSLVSS</sequence>
<dbReference type="eggNOG" id="COG1433">
    <property type="taxonomic scope" value="Bacteria"/>
</dbReference>
<dbReference type="KEGG" id="slr:L21SP2_2302"/>
<reference evidence="2 3" key="1">
    <citation type="journal article" date="2015" name="Stand. Genomic Sci.">
        <title>Complete genome sequence and description of Salinispira pacifica gen. nov., sp. nov., a novel spirochaete isolated form a hypersaline microbial mat.</title>
        <authorList>
            <person name="Ben Hania W."/>
            <person name="Joseph M."/>
            <person name="Schumann P."/>
            <person name="Bunk B."/>
            <person name="Fiebig A."/>
            <person name="Sproer C."/>
            <person name="Klenk H.P."/>
            <person name="Fardeau M.L."/>
            <person name="Spring S."/>
        </authorList>
    </citation>
    <scope>NUCLEOTIDE SEQUENCE [LARGE SCALE GENOMIC DNA]</scope>
    <source>
        <strain evidence="2 3">L21-RPul-D2</strain>
    </source>
</reference>
<dbReference type="EMBL" id="CP006939">
    <property type="protein sequence ID" value="AHC15659.1"/>
    <property type="molecule type" value="Genomic_DNA"/>
</dbReference>
<proteinExistence type="predicted"/>
<organism evidence="2 3">
    <name type="scientific">Salinispira pacifica</name>
    <dbReference type="NCBI Taxonomy" id="1307761"/>
    <lineage>
        <taxon>Bacteria</taxon>
        <taxon>Pseudomonadati</taxon>
        <taxon>Spirochaetota</taxon>
        <taxon>Spirochaetia</taxon>
        <taxon>Spirochaetales</taxon>
        <taxon>Spirochaetaceae</taxon>
        <taxon>Salinispira</taxon>
    </lineage>
</organism>
<dbReference type="Proteomes" id="UP000018680">
    <property type="component" value="Chromosome"/>
</dbReference>
<name>V5WJD3_9SPIO</name>
<evidence type="ECO:0000313" key="2">
    <source>
        <dbReference type="EMBL" id="AHC15659.1"/>
    </source>
</evidence>
<dbReference type="OrthoDB" id="9807451at2"/>
<gene>
    <name evidence="2" type="ORF">L21SP2_2302</name>
</gene>
<keyword evidence="3" id="KW-1185">Reference proteome</keyword>
<evidence type="ECO:0000313" key="3">
    <source>
        <dbReference type="Proteomes" id="UP000018680"/>
    </source>
</evidence>
<dbReference type="PANTHER" id="PTHR42983">
    <property type="entry name" value="DINITROGENASE IRON-MOLYBDENUM COFACTOR PROTEIN-RELATED"/>
    <property type="match status" value="1"/>
</dbReference>
<protein>
    <submittedName>
        <fullName evidence="2">Glycine-rich cell wall structural protein</fullName>
    </submittedName>
</protein>
<dbReference type="AlphaFoldDB" id="V5WJD3"/>
<dbReference type="RefSeq" id="WP_024268563.1">
    <property type="nucleotide sequence ID" value="NC_023035.1"/>
</dbReference>
<dbReference type="InterPro" id="IPR036105">
    <property type="entry name" value="DiNase_FeMo-co_biosyn_sf"/>
</dbReference>
<dbReference type="HOGENOM" id="CLU_104194_0_0_12"/>
<dbReference type="Gene3D" id="3.30.420.130">
    <property type="entry name" value="Dinitrogenase iron-molybdenum cofactor biosynthesis domain"/>
    <property type="match status" value="1"/>
</dbReference>